<feature type="region of interest" description="Disordered" evidence="1">
    <location>
        <begin position="1"/>
        <end position="51"/>
    </location>
</feature>
<dbReference type="AlphaFoldDB" id="A0A1Y1W3X7"/>
<dbReference type="EMBL" id="MCFD01000010">
    <property type="protein sequence ID" value="ORX68158.1"/>
    <property type="molecule type" value="Genomic_DNA"/>
</dbReference>
<evidence type="ECO:0000313" key="4">
    <source>
        <dbReference type="Proteomes" id="UP000193922"/>
    </source>
</evidence>
<evidence type="ECO:0008006" key="5">
    <source>
        <dbReference type="Google" id="ProtNLM"/>
    </source>
</evidence>
<keyword evidence="2" id="KW-1133">Transmembrane helix</keyword>
<sequence>MSLFGDLPPPSTEEEPKDDEKEKKVEGSVARKSWATPAFAPNLKRQRAPKLGKSPAVLAAFNDAPDDAALPTTEVPRQVSMAAQRSSRPIKAAIPALNPRHPHTLPSDPQALINQWNARHNESATPCTAAEDAAKDKPPSSLLNYLPALPKQKRRPGGIASDADFDPSEEYNPMVPTNYQMYCRWLERERQLQIREMYEQEELERGGLETASSLMASGTPGFIDIFDHFGVIRPEFDDRTETEMSPADMFFLTMSLFLVGGCVSIVGGYYLNRALRGGDAKKVAAASKASKKNN</sequence>
<keyword evidence="4" id="KW-1185">Reference proteome</keyword>
<dbReference type="GeneID" id="63807115"/>
<proteinExistence type="predicted"/>
<name>A0A1Y1W3X7_9FUNG</name>
<dbReference type="RefSeq" id="XP_040741972.1">
    <property type="nucleotide sequence ID" value="XM_040890467.1"/>
</dbReference>
<accession>A0A1Y1W3X7</accession>
<dbReference type="Proteomes" id="UP000193922">
    <property type="component" value="Unassembled WGS sequence"/>
</dbReference>
<evidence type="ECO:0000256" key="2">
    <source>
        <dbReference type="SAM" id="Phobius"/>
    </source>
</evidence>
<evidence type="ECO:0000313" key="3">
    <source>
        <dbReference type="EMBL" id="ORX68158.1"/>
    </source>
</evidence>
<keyword evidence="2" id="KW-0812">Transmembrane</keyword>
<feature type="region of interest" description="Disordered" evidence="1">
    <location>
        <begin position="151"/>
        <end position="171"/>
    </location>
</feature>
<dbReference type="OrthoDB" id="5577676at2759"/>
<feature type="transmembrane region" description="Helical" evidence="2">
    <location>
        <begin position="249"/>
        <end position="271"/>
    </location>
</feature>
<keyword evidence="2" id="KW-0472">Membrane</keyword>
<comment type="caution">
    <text evidence="3">The sequence shown here is derived from an EMBL/GenBank/DDBJ whole genome shotgun (WGS) entry which is preliminary data.</text>
</comment>
<organism evidence="3 4">
    <name type="scientific">Linderina pennispora</name>
    <dbReference type="NCBI Taxonomy" id="61395"/>
    <lineage>
        <taxon>Eukaryota</taxon>
        <taxon>Fungi</taxon>
        <taxon>Fungi incertae sedis</taxon>
        <taxon>Zoopagomycota</taxon>
        <taxon>Kickxellomycotina</taxon>
        <taxon>Kickxellomycetes</taxon>
        <taxon>Kickxellales</taxon>
        <taxon>Kickxellaceae</taxon>
        <taxon>Linderina</taxon>
    </lineage>
</organism>
<gene>
    <name evidence="3" type="ORF">DL89DRAFT_294093</name>
</gene>
<reference evidence="3 4" key="1">
    <citation type="submission" date="2016-07" db="EMBL/GenBank/DDBJ databases">
        <title>Pervasive Adenine N6-methylation of Active Genes in Fungi.</title>
        <authorList>
            <consortium name="DOE Joint Genome Institute"/>
            <person name="Mondo S.J."/>
            <person name="Dannebaum R.O."/>
            <person name="Kuo R.C."/>
            <person name="Labutti K."/>
            <person name="Haridas S."/>
            <person name="Kuo A."/>
            <person name="Salamov A."/>
            <person name="Ahrendt S.R."/>
            <person name="Lipzen A."/>
            <person name="Sullivan W."/>
            <person name="Andreopoulos W.B."/>
            <person name="Clum A."/>
            <person name="Lindquist E."/>
            <person name="Daum C."/>
            <person name="Ramamoorthy G.K."/>
            <person name="Gryganskyi A."/>
            <person name="Culley D."/>
            <person name="Magnuson J.K."/>
            <person name="James T.Y."/>
            <person name="O'Malley M.A."/>
            <person name="Stajich J.E."/>
            <person name="Spatafora J.W."/>
            <person name="Visel A."/>
            <person name="Grigoriev I.V."/>
        </authorList>
    </citation>
    <scope>NUCLEOTIDE SEQUENCE [LARGE SCALE GENOMIC DNA]</scope>
    <source>
        <strain evidence="3 4">ATCC 12442</strain>
    </source>
</reference>
<protein>
    <recommendedName>
        <fullName evidence="5">Transmembrane protein</fullName>
    </recommendedName>
</protein>
<evidence type="ECO:0000256" key="1">
    <source>
        <dbReference type="SAM" id="MobiDB-lite"/>
    </source>
</evidence>